<dbReference type="PANTHER" id="PTHR22891">
    <property type="entry name" value="EUKARYOTIC TRANSLATION INITIATION FACTOR 2C"/>
    <property type="match status" value="1"/>
</dbReference>
<feature type="domain" description="Piwi" evidence="2">
    <location>
        <begin position="789"/>
        <end position="1133"/>
    </location>
</feature>
<keyword evidence="4" id="KW-1185">Reference proteome</keyword>
<evidence type="ECO:0000313" key="4">
    <source>
        <dbReference type="Proteomes" id="UP000572817"/>
    </source>
</evidence>
<comment type="caution">
    <text evidence="3">The sequence shown here is derived from an EMBL/GenBank/DDBJ whole genome shotgun (WGS) entry which is preliminary data.</text>
</comment>
<dbReference type="SMART" id="SM01163">
    <property type="entry name" value="DUF1785"/>
    <property type="match status" value="1"/>
</dbReference>
<dbReference type="Pfam" id="PF08699">
    <property type="entry name" value="ArgoL1"/>
    <property type="match status" value="1"/>
</dbReference>
<feature type="region of interest" description="Disordered" evidence="1">
    <location>
        <begin position="41"/>
        <end position="67"/>
    </location>
</feature>
<evidence type="ECO:0000313" key="3">
    <source>
        <dbReference type="EMBL" id="KAF4314622.1"/>
    </source>
</evidence>
<dbReference type="InterPro" id="IPR014811">
    <property type="entry name" value="ArgoL1"/>
</dbReference>
<dbReference type="Proteomes" id="UP000572817">
    <property type="component" value="Unassembled WGS sequence"/>
</dbReference>
<dbReference type="Pfam" id="PF02171">
    <property type="entry name" value="Piwi"/>
    <property type="match status" value="1"/>
</dbReference>
<dbReference type="InterPro" id="IPR012337">
    <property type="entry name" value="RNaseH-like_sf"/>
</dbReference>
<name>A0A8H4NH25_9PEZI</name>
<accession>A0A8H4NH25</accession>
<sequence length="1189" mass="135832">MNTNKNGDALNAYCPRCGNTGHELDHCAKFADIMHQPSQFEVHEQARRAQNPKSKPRSPPNVGWPGQDVATRYFRERDFKSWVMSAEGHRVRGSRKDPQQEYDGLVFGNLDDLARVLAHNNSCRRCGQSNHVWPACDQKVSLDQSASQQNIAWPNESEEERFQMERKFKFLVESSRLSPPKHADFLVPNAEPFFISHFEPASQLPPRRGISDNNVDIQHTGVDTRPDFSGHIPFDTGDTEMDESYAPRTSFAQEQEGLTVLTNHLILNLNDDIKLYRYSLGGTGADSAVARGKKKDQMERFVRESNTLRNRRGDFATDSLSHIVSWQPLYNQEDTSPDNATMETQYFKALSTSGEPQELSLVFLGWIEVNSFKNYVTRPSARQENIEPFIRALNMIILKGAMENATADFKSFQIGNNRIFRKSGYNGIAQGVAKQRRDNPNFEPSDSLLVCHRGYFSTVGLGMGKILLNVNTSTSVFYRPMMLIDFIKNAGKYFSLPRDLASQKCHLEKILKGVRVWITYDHARDSKKLSDSEKRSSDPFLRKKTIRNLGNTLEKQLFEKEVMKKGKLATEEISVFDHIQSTYGNLHDRNKQDWSVNLGTEKRPLYYAPHTLRILPFQPFRPKLCRGLQADMIGIACRDPRMNTVAITQEGLQCMALNNPANQAFLSRVGFQITPKIISVPCRQVDAPKISVRLRDRKSAEIEVGARSFKWDMIQRKYARTPEDAPISRIHYIHPWSGKQITEFHDRFIGVVREYIDIQEPTFGNSPYDSLQREDFFKFIREAQKEDASLVIFISQYEEAYTAFKQVADQGEGIQSLCIRTNKFYNNYDKAFDNEGKPRTYLDQKAKAWKYVKEYNNFSSYVANVVMKINLKLGGVNHEVKSLKETCKALSGNVMILGADVTHPSPGSSAGIPSVAAIVGTLDKEFSNYGGSMRYQFPLNNKEAREMIDDGHMQSMVRERMEAYKNRNGHYPDKILYYRDGVGRSQWSDVQDSEIASIKKMCEGLGAKIELTAIVATKRHHTRLYPGEEKNGVTCKNLPDNPKNVLPGTMVESTITSPIWFDFFLVSHNGIKGTSRPTHYMVLENGMGFDAQGLQDFTNQLCYTYVRALMPVSYAPPAFYADRLCERGRVYLKRFFDGSYQPPKIRDKEHNLVDDDAATKREVEEDWNRGQNPTGNPWHENLNDTMFWM</sequence>
<protein>
    <submittedName>
        <fullName evidence="3">Protein argonaute 1A</fullName>
    </submittedName>
</protein>
<dbReference type="Gene3D" id="4.10.60.10">
    <property type="entry name" value="Zinc finger, CCHC-type"/>
    <property type="match status" value="1"/>
</dbReference>
<dbReference type="SMART" id="SM00950">
    <property type="entry name" value="Piwi"/>
    <property type="match status" value="1"/>
</dbReference>
<dbReference type="InterPro" id="IPR036397">
    <property type="entry name" value="RNaseH_sf"/>
</dbReference>
<dbReference type="OrthoDB" id="10252740at2759"/>
<dbReference type="SUPFAM" id="SSF101690">
    <property type="entry name" value="PAZ domain"/>
    <property type="match status" value="1"/>
</dbReference>
<organism evidence="3 4">
    <name type="scientific">Botryosphaeria dothidea</name>
    <dbReference type="NCBI Taxonomy" id="55169"/>
    <lineage>
        <taxon>Eukaryota</taxon>
        <taxon>Fungi</taxon>
        <taxon>Dikarya</taxon>
        <taxon>Ascomycota</taxon>
        <taxon>Pezizomycotina</taxon>
        <taxon>Dothideomycetes</taxon>
        <taxon>Dothideomycetes incertae sedis</taxon>
        <taxon>Botryosphaeriales</taxon>
        <taxon>Botryosphaeriaceae</taxon>
        <taxon>Botryosphaeria</taxon>
    </lineage>
</organism>
<dbReference type="PROSITE" id="PS50822">
    <property type="entry name" value="PIWI"/>
    <property type="match status" value="1"/>
</dbReference>
<dbReference type="Gene3D" id="3.40.50.2300">
    <property type="match status" value="1"/>
</dbReference>
<dbReference type="GO" id="GO:0003676">
    <property type="term" value="F:nucleic acid binding"/>
    <property type="evidence" value="ECO:0007669"/>
    <property type="project" value="InterPro"/>
</dbReference>
<evidence type="ECO:0000256" key="1">
    <source>
        <dbReference type="SAM" id="MobiDB-lite"/>
    </source>
</evidence>
<dbReference type="EMBL" id="WWBZ02000001">
    <property type="protein sequence ID" value="KAF4314622.1"/>
    <property type="molecule type" value="Genomic_DNA"/>
</dbReference>
<reference evidence="3" key="1">
    <citation type="submission" date="2020-04" db="EMBL/GenBank/DDBJ databases">
        <title>Genome Assembly and Annotation of Botryosphaeria dothidea sdau 11-99, a Latent Pathogen of Apple Fruit Ring Rot in China.</title>
        <authorList>
            <person name="Yu C."/>
            <person name="Diao Y."/>
            <person name="Lu Q."/>
            <person name="Zhao J."/>
            <person name="Cui S."/>
            <person name="Peng C."/>
            <person name="He B."/>
            <person name="Liu H."/>
        </authorList>
    </citation>
    <scope>NUCLEOTIDE SEQUENCE [LARGE SCALE GENOMIC DNA]</scope>
    <source>
        <strain evidence="3">Sdau11-99</strain>
    </source>
</reference>
<dbReference type="InterPro" id="IPR003165">
    <property type="entry name" value="Piwi"/>
</dbReference>
<gene>
    <name evidence="3" type="ORF">GTA08_BOTSDO01680</name>
</gene>
<dbReference type="Gene3D" id="2.170.260.10">
    <property type="entry name" value="paz domain"/>
    <property type="match status" value="1"/>
</dbReference>
<evidence type="ECO:0000259" key="2">
    <source>
        <dbReference type="PROSITE" id="PS50822"/>
    </source>
</evidence>
<dbReference type="SUPFAM" id="SSF53098">
    <property type="entry name" value="Ribonuclease H-like"/>
    <property type="match status" value="1"/>
</dbReference>
<dbReference type="AlphaFoldDB" id="A0A8H4NH25"/>
<proteinExistence type="predicted"/>
<dbReference type="Gene3D" id="3.30.420.10">
    <property type="entry name" value="Ribonuclease H-like superfamily/Ribonuclease H"/>
    <property type="match status" value="1"/>
</dbReference>
<dbReference type="InterPro" id="IPR036085">
    <property type="entry name" value="PAZ_dom_sf"/>
</dbReference>